<dbReference type="Proteomes" id="UP000290289">
    <property type="component" value="Chromosome 3"/>
</dbReference>
<accession>A0A498K6H8</accession>
<name>A0A498K6H8_MALDO</name>
<evidence type="ECO:0000313" key="1">
    <source>
        <dbReference type="EMBL" id="RXI03869.1"/>
    </source>
</evidence>
<protein>
    <submittedName>
        <fullName evidence="1">Uncharacterized protein</fullName>
    </submittedName>
</protein>
<organism evidence="1 2">
    <name type="scientific">Malus domestica</name>
    <name type="common">Apple</name>
    <name type="synonym">Pyrus malus</name>
    <dbReference type="NCBI Taxonomy" id="3750"/>
    <lineage>
        <taxon>Eukaryota</taxon>
        <taxon>Viridiplantae</taxon>
        <taxon>Streptophyta</taxon>
        <taxon>Embryophyta</taxon>
        <taxon>Tracheophyta</taxon>
        <taxon>Spermatophyta</taxon>
        <taxon>Magnoliopsida</taxon>
        <taxon>eudicotyledons</taxon>
        <taxon>Gunneridae</taxon>
        <taxon>Pentapetalae</taxon>
        <taxon>rosids</taxon>
        <taxon>fabids</taxon>
        <taxon>Rosales</taxon>
        <taxon>Rosaceae</taxon>
        <taxon>Amygdaloideae</taxon>
        <taxon>Maleae</taxon>
        <taxon>Malus</taxon>
    </lineage>
</organism>
<sequence>MGIERSAQGQILDMHPQLLTVDPHSALYPIFDFLLTEVRIPFPDIQKSIIRSMREGFGWGGGL</sequence>
<keyword evidence="2" id="KW-1185">Reference proteome</keyword>
<comment type="caution">
    <text evidence="1">The sequence shown here is derived from an EMBL/GenBank/DDBJ whole genome shotgun (WGS) entry which is preliminary data.</text>
</comment>
<proteinExistence type="predicted"/>
<reference evidence="1 2" key="1">
    <citation type="submission" date="2018-10" db="EMBL/GenBank/DDBJ databases">
        <title>A high-quality apple genome assembly.</title>
        <authorList>
            <person name="Hu J."/>
        </authorList>
    </citation>
    <scope>NUCLEOTIDE SEQUENCE [LARGE SCALE GENOMIC DNA]</scope>
    <source>
        <strain evidence="2">cv. HFTH1</strain>
        <tissue evidence="1">Young leaf</tissue>
    </source>
</reference>
<evidence type="ECO:0000313" key="2">
    <source>
        <dbReference type="Proteomes" id="UP000290289"/>
    </source>
</evidence>
<dbReference type="EMBL" id="RDQH01000329">
    <property type="protein sequence ID" value="RXI03869.1"/>
    <property type="molecule type" value="Genomic_DNA"/>
</dbReference>
<dbReference type="AlphaFoldDB" id="A0A498K6H8"/>
<gene>
    <name evidence="1" type="ORF">DVH24_038143</name>
</gene>